<proteinExistence type="predicted"/>
<protein>
    <recommendedName>
        <fullName evidence="2">DUF4283 domain-containing protein</fullName>
    </recommendedName>
</protein>
<name>A0A6V7QCN8_ANACO</name>
<dbReference type="AlphaFoldDB" id="A0A6V7QCN8"/>
<dbReference type="EMBL" id="LR862135">
    <property type="protein sequence ID" value="CAD1840647.1"/>
    <property type="molecule type" value="Genomic_DNA"/>
</dbReference>
<reference evidence="1" key="1">
    <citation type="submission" date="2020-07" db="EMBL/GenBank/DDBJ databases">
        <authorList>
            <person name="Lin J."/>
        </authorList>
    </citation>
    <scope>NUCLEOTIDE SEQUENCE</scope>
</reference>
<accession>A0A6V7QCN8</accession>
<sequence>MHRAANLRGRAPLAKVFVPYTEEYLRRVELCCNAILADVIQPANLGPDPISAIKSALASLFGGYIEDFAVARYRERDYAIFRPEWVPTEVLVKREVLTLNGFWNRCWLWGRYRNAWPHHIQYKAWIRLINLPFEIWSVARVATLINSFGRFIKVDDVTKAITDLRAFRCQIVLDSISNPQNPSVIVDKELFSIMVDLER</sequence>
<gene>
    <name evidence="1" type="ORF">CB5_LOCUS23858</name>
</gene>
<evidence type="ECO:0000313" key="1">
    <source>
        <dbReference type="EMBL" id="CAD1840647.1"/>
    </source>
</evidence>
<evidence type="ECO:0008006" key="2">
    <source>
        <dbReference type="Google" id="ProtNLM"/>
    </source>
</evidence>
<organism evidence="1">
    <name type="scientific">Ananas comosus var. bracteatus</name>
    <name type="common">red pineapple</name>
    <dbReference type="NCBI Taxonomy" id="296719"/>
    <lineage>
        <taxon>Eukaryota</taxon>
        <taxon>Viridiplantae</taxon>
        <taxon>Streptophyta</taxon>
        <taxon>Embryophyta</taxon>
        <taxon>Tracheophyta</taxon>
        <taxon>Spermatophyta</taxon>
        <taxon>Magnoliopsida</taxon>
        <taxon>Liliopsida</taxon>
        <taxon>Poales</taxon>
        <taxon>Bromeliaceae</taxon>
        <taxon>Bromelioideae</taxon>
        <taxon>Ananas</taxon>
    </lineage>
</organism>